<gene>
    <name evidence="1" type="ORF">D5086_011319</name>
</gene>
<proteinExistence type="predicted"/>
<organism evidence="1 2">
    <name type="scientific">Populus alba</name>
    <name type="common">White poplar</name>
    <dbReference type="NCBI Taxonomy" id="43335"/>
    <lineage>
        <taxon>Eukaryota</taxon>
        <taxon>Viridiplantae</taxon>
        <taxon>Streptophyta</taxon>
        <taxon>Embryophyta</taxon>
        <taxon>Tracheophyta</taxon>
        <taxon>Spermatophyta</taxon>
        <taxon>Magnoliopsida</taxon>
        <taxon>eudicotyledons</taxon>
        <taxon>Gunneridae</taxon>
        <taxon>Pentapetalae</taxon>
        <taxon>rosids</taxon>
        <taxon>fabids</taxon>
        <taxon>Malpighiales</taxon>
        <taxon>Salicaceae</taxon>
        <taxon>Saliceae</taxon>
        <taxon>Populus</taxon>
    </lineage>
</organism>
<protein>
    <submittedName>
        <fullName evidence="1">Uncharacterized protein</fullName>
    </submittedName>
</protein>
<sequence length="402" mass="44405">MPEKITAEKFINNLVETFADTVPKKKSVSFFEEENKSVTSRINRLFGRQKPIHHLLGGGKSADVLLWRNKKISAGVLIGATAIWVLFEWLNYNFLSLVCYAVVLGMLAQFVWTNASGLINRAPSQVPRLVLPKDIFVSIGRSIGSEVNRDLQFLQDVSCGGNLKKFLVVVASLLVAAIIGSWCNFLTVIYIGFVAAHTLPVLYERYDDEVDDFVHMAVDQLQYNYRKLDAGFLSKIPKGKFKGKNLASTYPVSSPFTLCNLVAPAHHPFIAVLPLPSSDIHAVRPPLFFPWICSCFSSGLHDLVVSAAAAFAVKKTRDHGTSERAMTTVYHVPIVKDMSRTQQIAFGSFFNISSMVIVDGKKPGVFKLVTPLNQFVISPYACEQREGDDDDDDDGVDVAPAA</sequence>
<keyword evidence="2" id="KW-1185">Reference proteome</keyword>
<comment type="caution">
    <text evidence="1">The sequence shown here is derived from an EMBL/GenBank/DDBJ whole genome shotgun (WGS) entry which is preliminary data.</text>
</comment>
<accession>A0ACC4CC72</accession>
<evidence type="ECO:0000313" key="1">
    <source>
        <dbReference type="EMBL" id="KAL3592679.1"/>
    </source>
</evidence>
<dbReference type="Proteomes" id="UP000309997">
    <property type="component" value="Unassembled WGS sequence"/>
</dbReference>
<reference evidence="1 2" key="1">
    <citation type="journal article" date="2024" name="Plant Biotechnol. J.">
        <title>Genome and CRISPR/Cas9 system of a widespread forest tree (Populus alba) in the world.</title>
        <authorList>
            <person name="Liu Y.J."/>
            <person name="Jiang P.F."/>
            <person name="Han X.M."/>
            <person name="Li X.Y."/>
            <person name="Wang H.M."/>
            <person name="Wang Y.J."/>
            <person name="Wang X.X."/>
            <person name="Zeng Q.Y."/>
        </authorList>
    </citation>
    <scope>NUCLEOTIDE SEQUENCE [LARGE SCALE GENOMIC DNA]</scope>
    <source>
        <strain evidence="2">cv. PAL-ZL1</strain>
    </source>
</reference>
<dbReference type="EMBL" id="RCHU02000005">
    <property type="protein sequence ID" value="KAL3592679.1"/>
    <property type="molecule type" value="Genomic_DNA"/>
</dbReference>
<evidence type="ECO:0000313" key="2">
    <source>
        <dbReference type="Proteomes" id="UP000309997"/>
    </source>
</evidence>
<name>A0ACC4CC72_POPAL</name>